<sequence length="311" mass="34685">MCMNIKNVTVLGSGLMGNGLALVFAKDPETHVILRSRSMKSEPLAGIRSNLDMLIEKGAMTEEEAGGILSRILFTTDMERALKDADLVIECVLENMELKQNLFAEIEPLCKESCILATNTSVMSITEIAAKVKNKSRFVGAHFWNPPYLIPLVEVVKGEDTSDETMDITYEYLKKIGKKPVKCVKDVPGFIANRLQHAIWREALSIVENGIADPATVDEALRYGPGLRWPILGILENADMIGLDLSLSIQSYIVKYLEDAHEPSKLLRELVEKGELGFKTGKGYQTWTPEQIAASNKRLREYLIEVTKDLK</sequence>
<proteinExistence type="predicted"/>
<name>A0ACD1AG69_9FIRM</name>
<dbReference type="EMBL" id="CP042469">
    <property type="protein sequence ID" value="QOX65190.1"/>
    <property type="molecule type" value="Genomic_DNA"/>
</dbReference>
<evidence type="ECO:0000313" key="2">
    <source>
        <dbReference type="Proteomes" id="UP000594014"/>
    </source>
</evidence>
<keyword evidence="2" id="KW-1185">Reference proteome</keyword>
<evidence type="ECO:0000313" key="1">
    <source>
        <dbReference type="EMBL" id="QOX65190.1"/>
    </source>
</evidence>
<protein>
    <submittedName>
        <fullName evidence="1">3-hydroxyacyl-CoA dehydrogenase family protein</fullName>
    </submittedName>
</protein>
<dbReference type="Proteomes" id="UP000594014">
    <property type="component" value="Chromosome"/>
</dbReference>
<organism evidence="1 2">
    <name type="scientific">Anoxybacterium hadale</name>
    <dbReference type="NCBI Taxonomy" id="3408580"/>
    <lineage>
        <taxon>Bacteria</taxon>
        <taxon>Bacillati</taxon>
        <taxon>Bacillota</taxon>
        <taxon>Clostridia</taxon>
        <taxon>Peptostreptococcales</taxon>
        <taxon>Anaerovoracaceae</taxon>
        <taxon>Anoxybacterium</taxon>
    </lineage>
</organism>
<reference evidence="1" key="1">
    <citation type="submission" date="2019-08" db="EMBL/GenBank/DDBJ databases">
        <title>Genome sequence of Clostridiales bacterium MT110.</title>
        <authorList>
            <person name="Cao J."/>
        </authorList>
    </citation>
    <scope>NUCLEOTIDE SEQUENCE</scope>
    <source>
        <strain evidence="1">MT110</strain>
    </source>
</reference>
<accession>A0ACD1AG69</accession>
<gene>
    <name evidence="1" type="ORF">FRZ06_18450</name>
</gene>